<reference evidence="1 4" key="2">
    <citation type="submission" date="2019-02" db="EMBL/GenBank/DDBJ databases">
        <title>Complete genome sequence of Desulfobacter hydrogenophilus AcRS1.</title>
        <authorList>
            <person name="Marietou A."/>
            <person name="Lund M.B."/>
            <person name="Marshall I.P.G."/>
            <person name="Schreiber L."/>
            <person name="Jorgensen B."/>
        </authorList>
    </citation>
    <scope>NUCLEOTIDE SEQUENCE [LARGE SCALE GENOMIC DNA]</scope>
    <source>
        <strain evidence="1 4">AcRS1</strain>
    </source>
</reference>
<reference evidence="2 3" key="1">
    <citation type="submission" date="2018-06" db="EMBL/GenBank/DDBJ databases">
        <title>Complete Genome Sequence of Desulfobacter hydrogenophilus (DSM3380).</title>
        <authorList>
            <person name="Marietou A."/>
            <person name="Schreiber L."/>
            <person name="Marshall I."/>
            <person name="Jorgensen B."/>
        </authorList>
    </citation>
    <scope>NUCLEOTIDE SEQUENCE [LARGE SCALE GENOMIC DNA]</scope>
    <source>
        <strain evidence="2 3">DSM 3380</strain>
    </source>
</reference>
<dbReference type="OrthoDB" id="5413699at2"/>
<dbReference type="Proteomes" id="UP000293902">
    <property type="component" value="Chromosome"/>
</dbReference>
<protein>
    <recommendedName>
        <fullName evidence="5">Cytidylate kinase-like family protein</fullName>
    </recommendedName>
</protein>
<evidence type="ECO:0000313" key="2">
    <source>
        <dbReference type="EMBL" id="RAM02922.1"/>
    </source>
</evidence>
<gene>
    <name evidence="2" type="ORF">DO021_05845</name>
    <name evidence="1" type="ORF">EYB58_01475</name>
</gene>
<evidence type="ECO:0000313" key="4">
    <source>
        <dbReference type="Proteomes" id="UP000293902"/>
    </source>
</evidence>
<dbReference type="Proteomes" id="UP000248798">
    <property type="component" value="Unassembled WGS sequence"/>
</dbReference>
<proteinExistence type="predicted"/>
<keyword evidence="4" id="KW-1185">Reference proteome</keyword>
<dbReference type="RefSeq" id="WP_111954656.1">
    <property type="nucleotide sequence ID" value="NZ_CP036313.1"/>
</dbReference>
<dbReference type="Pfam" id="PF13189">
    <property type="entry name" value="Cytidylate_kin2"/>
    <property type="match status" value="1"/>
</dbReference>
<dbReference type="EMBL" id="CP036313">
    <property type="protein sequence ID" value="QBH11708.1"/>
    <property type="molecule type" value="Genomic_DNA"/>
</dbReference>
<evidence type="ECO:0000313" key="3">
    <source>
        <dbReference type="Proteomes" id="UP000248798"/>
    </source>
</evidence>
<dbReference type="InterPro" id="IPR027417">
    <property type="entry name" value="P-loop_NTPase"/>
</dbReference>
<evidence type="ECO:0000313" key="1">
    <source>
        <dbReference type="EMBL" id="QBH11708.1"/>
    </source>
</evidence>
<sequence length="312" mass="34931">MSVITFFGRSYTGKAQLAQKAADVLGCKVLYDQDIIDAAAKTYNLEKRSIERSIFKDPPFADRYTPAKAKCIAAVKSVLADKIEHGPVIVSGFLGKLIPSELGLHILVTAPKGFRNRKIQCETGNKKGVDRKKHLECSDQAFLRWSLYLRSAESRRPMDCDGIVNVTTTGQTDLIELISNTALNKKEEMTPQEFTLSAKVCRLMAEKGHQVSVAARQDQLDLIVHKPVLMFSRYGKKLARLVQSVSGVKKTNTRTGRLFYQTDILPGSHYFKTPTSAPIKKQYEQLYARVTEHRPAFINRTMAEQQLIAGHA</sequence>
<evidence type="ECO:0008006" key="5">
    <source>
        <dbReference type="Google" id="ProtNLM"/>
    </source>
</evidence>
<organism evidence="2 3">
    <name type="scientific">Desulfobacter hydrogenophilus</name>
    <dbReference type="NCBI Taxonomy" id="2291"/>
    <lineage>
        <taxon>Bacteria</taxon>
        <taxon>Pseudomonadati</taxon>
        <taxon>Thermodesulfobacteriota</taxon>
        <taxon>Desulfobacteria</taxon>
        <taxon>Desulfobacterales</taxon>
        <taxon>Desulfobacteraceae</taxon>
        <taxon>Desulfobacter</taxon>
    </lineage>
</organism>
<dbReference type="EMBL" id="QLNI01000009">
    <property type="protein sequence ID" value="RAM02922.1"/>
    <property type="molecule type" value="Genomic_DNA"/>
</dbReference>
<dbReference type="Gene3D" id="3.40.50.300">
    <property type="entry name" value="P-loop containing nucleotide triphosphate hydrolases"/>
    <property type="match status" value="1"/>
</dbReference>
<name>A0A328FHH3_9BACT</name>
<accession>A0A328FHH3</accession>
<dbReference type="AlphaFoldDB" id="A0A328FHH3"/>